<dbReference type="InterPro" id="IPR013078">
    <property type="entry name" value="His_Pase_superF_clade-1"/>
</dbReference>
<organism evidence="1 2">
    <name type="scientific">Immersiella caudata</name>
    <dbReference type="NCBI Taxonomy" id="314043"/>
    <lineage>
        <taxon>Eukaryota</taxon>
        <taxon>Fungi</taxon>
        <taxon>Dikarya</taxon>
        <taxon>Ascomycota</taxon>
        <taxon>Pezizomycotina</taxon>
        <taxon>Sordariomycetes</taxon>
        <taxon>Sordariomycetidae</taxon>
        <taxon>Sordariales</taxon>
        <taxon>Lasiosphaeriaceae</taxon>
        <taxon>Immersiella</taxon>
    </lineage>
</organism>
<protein>
    <submittedName>
        <fullName evidence="1">Histidine phosphatase superfamily</fullName>
    </submittedName>
</protein>
<dbReference type="CDD" id="cd07067">
    <property type="entry name" value="HP_PGM_like"/>
    <property type="match status" value="1"/>
</dbReference>
<dbReference type="Pfam" id="PF00300">
    <property type="entry name" value="His_Phos_1"/>
    <property type="match status" value="1"/>
</dbReference>
<dbReference type="PANTHER" id="PTHR48100:SF1">
    <property type="entry name" value="HISTIDINE PHOSPHATASE FAMILY PROTEIN-RELATED"/>
    <property type="match status" value="1"/>
</dbReference>
<reference evidence="1" key="1">
    <citation type="submission" date="2023-06" db="EMBL/GenBank/DDBJ databases">
        <title>Genome-scale phylogeny and comparative genomics of the fungal order Sordariales.</title>
        <authorList>
            <consortium name="Lawrence Berkeley National Laboratory"/>
            <person name="Hensen N."/>
            <person name="Bonometti L."/>
            <person name="Westerberg I."/>
            <person name="Brannstrom I.O."/>
            <person name="Guillou S."/>
            <person name="Cros-Aarteil S."/>
            <person name="Calhoun S."/>
            <person name="Haridas S."/>
            <person name="Kuo A."/>
            <person name="Mondo S."/>
            <person name="Pangilinan J."/>
            <person name="Riley R."/>
            <person name="Labutti K."/>
            <person name="Andreopoulos B."/>
            <person name="Lipzen A."/>
            <person name="Chen C."/>
            <person name="Yanf M."/>
            <person name="Daum C."/>
            <person name="Ng V."/>
            <person name="Clum A."/>
            <person name="Steindorff A."/>
            <person name="Ohm R."/>
            <person name="Martin F."/>
            <person name="Silar P."/>
            <person name="Natvig D."/>
            <person name="Lalanne C."/>
            <person name="Gautier V."/>
            <person name="Ament-Velasquez S.L."/>
            <person name="Kruys A."/>
            <person name="Hutchinson M.I."/>
            <person name="Powell A.J."/>
            <person name="Barry K."/>
            <person name="Miller A.N."/>
            <person name="Grigoriev I.V."/>
            <person name="Debuchy R."/>
            <person name="Gladieux P."/>
            <person name="Thoren M.H."/>
            <person name="Johannesson H."/>
        </authorList>
    </citation>
    <scope>NUCLEOTIDE SEQUENCE</scope>
    <source>
        <strain evidence="1">CBS 606.72</strain>
    </source>
</reference>
<proteinExistence type="predicted"/>
<evidence type="ECO:0000313" key="2">
    <source>
        <dbReference type="Proteomes" id="UP001175000"/>
    </source>
</evidence>
<sequence length="290" mass="31798">LGLLNRSYETDAAFDPSGQKTQWERFAHLVTSLNAHASPGTQYKVLYLARHGEAYHNVAQSYYGVDCWECYWSQQQGNGTVTWADAELTPKGVAQVTAANLFWKNALTSTKPPMPQSFYVSPMARCLNTANTTWGDIPGEKGHTFSPTVKELLREPLNACTCGWRHSKSWIHELYPSYVLEQGFSEEDNLWKAGFIVESSTGLLARVKTLLDDVFASDSNTFISFTTHGVVINPLLQIIGHPNPAFNVTAGQIIPVLIKAQENTALENVSATAPPSAAKTCLPCSSGKVT</sequence>
<name>A0AA39X262_9PEZI</name>
<dbReference type="GO" id="GO:0005737">
    <property type="term" value="C:cytoplasm"/>
    <property type="evidence" value="ECO:0007669"/>
    <property type="project" value="TreeGrafter"/>
</dbReference>
<comment type="caution">
    <text evidence="1">The sequence shown here is derived from an EMBL/GenBank/DDBJ whole genome shotgun (WGS) entry which is preliminary data.</text>
</comment>
<dbReference type="EMBL" id="JAULSU010000002">
    <property type="protein sequence ID" value="KAK0625891.1"/>
    <property type="molecule type" value="Genomic_DNA"/>
</dbReference>
<dbReference type="SUPFAM" id="SSF53254">
    <property type="entry name" value="Phosphoglycerate mutase-like"/>
    <property type="match status" value="1"/>
</dbReference>
<dbReference type="PANTHER" id="PTHR48100">
    <property type="entry name" value="BROAD-SPECIFICITY PHOSPHATASE YOR283W-RELATED"/>
    <property type="match status" value="1"/>
</dbReference>
<evidence type="ECO:0000313" key="1">
    <source>
        <dbReference type="EMBL" id="KAK0625891.1"/>
    </source>
</evidence>
<gene>
    <name evidence="1" type="ORF">B0T14DRAFT_424398</name>
</gene>
<dbReference type="InterPro" id="IPR050275">
    <property type="entry name" value="PGM_Phosphatase"/>
</dbReference>
<keyword evidence="2" id="KW-1185">Reference proteome</keyword>
<accession>A0AA39X262</accession>
<dbReference type="InterPro" id="IPR029033">
    <property type="entry name" value="His_PPase_superfam"/>
</dbReference>
<dbReference type="Proteomes" id="UP001175000">
    <property type="component" value="Unassembled WGS sequence"/>
</dbReference>
<dbReference type="GO" id="GO:0016791">
    <property type="term" value="F:phosphatase activity"/>
    <property type="evidence" value="ECO:0007669"/>
    <property type="project" value="TreeGrafter"/>
</dbReference>
<feature type="non-terminal residue" evidence="1">
    <location>
        <position position="1"/>
    </location>
</feature>
<dbReference type="SMART" id="SM00855">
    <property type="entry name" value="PGAM"/>
    <property type="match status" value="1"/>
</dbReference>
<dbReference type="Gene3D" id="3.40.50.1240">
    <property type="entry name" value="Phosphoglycerate mutase-like"/>
    <property type="match status" value="1"/>
</dbReference>
<dbReference type="AlphaFoldDB" id="A0AA39X262"/>